<reference evidence="2" key="1">
    <citation type="submission" date="2022-08" db="UniProtKB">
        <authorList>
            <consortium name="EnsemblMetazoa"/>
        </authorList>
    </citation>
    <scope>IDENTIFICATION</scope>
    <source>
        <strain evidence="2">EBRO</strain>
    </source>
</reference>
<organism evidence="2">
    <name type="scientific">Anopheles atroparvus</name>
    <name type="common">European mosquito</name>
    <dbReference type="NCBI Taxonomy" id="41427"/>
    <lineage>
        <taxon>Eukaryota</taxon>
        <taxon>Metazoa</taxon>
        <taxon>Ecdysozoa</taxon>
        <taxon>Arthropoda</taxon>
        <taxon>Hexapoda</taxon>
        <taxon>Insecta</taxon>
        <taxon>Pterygota</taxon>
        <taxon>Neoptera</taxon>
        <taxon>Endopterygota</taxon>
        <taxon>Diptera</taxon>
        <taxon>Nematocera</taxon>
        <taxon>Culicoidea</taxon>
        <taxon>Culicidae</taxon>
        <taxon>Anophelinae</taxon>
        <taxon>Anopheles</taxon>
    </lineage>
</organism>
<dbReference type="EnsemblMetazoa" id="AATE009078-RA">
    <property type="protein sequence ID" value="AATE009078-PA.1"/>
    <property type="gene ID" value="AATE009078"/>
</dbReference>
<feature type="compositionally biased region" description="Basic and acidic residues" evidence="1">
    <location>
        <begin position="94"/>
        <end position="107"/>
    </location>
</feature>
<feature type="compositionally biased region" description="Low complexity" evidence="1">
    <location>
        <begin position="9"/>
        <end position="22"/>
    </location>
</feature>
<proteinExistence type="predicted"/>
<name>A0A182J0L6_ANOAO</name>
<accession>A0A182J0L6</accession>
<dbReference type="AlphaFoldDB" id="A0A182J0L6"/>
<protein>
    <submittedName>
        <fullName evidence="2">Uncharacterized protein</fullName>
    </submittedName>
</protein>
<evidence type="ECO:0000256" key="1">
    <source>
        <dbReference type="SAM" id="MobiDB-lite"/>
    </source>
</evidence>
<feature type="region of interest" description="Disordered" evidence="1">
    <location>
        <begin position="1"/>
        <end position="107"/>
    </location>
</feature>
<dbReference type="VEuPathDB" id="VectorBase:AATE009078"/>
<feature type="compositionally biased region" description="Basic and acidic residues" evidence="1">
    <location>
        <begin position="24"/>
        <end position="34"/>
    </location>
</feature>
<feature type="compositionally biased region" description="Polar residues" evidence="1">
    <location>
        <begin position="48"/>
        <end position="58"/>
    </location>
</feature>
<evidence type="ECO:0000313" key="2">
    <source>
        <dbReference type="EnsemblMetazoa" id="AATE009078-PA.1"/>
    </source>
</evidence>
<dbReference type="PROSITE" id="PS51257">
    <property type="entry name" value="PROKAR_LIPOPROTEIN"/>
    <property type="match status" value="1"/>
</dbReference>
<sequence>MEHLPSRLTASTSVSSACTSTCEKSSEMITRERASPANLCSPAITPSAPGSASGSTTERFGRRSVPATGSSGSFRIISTPVQAEPAGFLRRSRREQVAVKENDTAGK</sequence>